<gene>
    <name evidence="5 8" type="primary">prmC</name>
    <name evidence="8" type="ORF">JIR001_30610</name>
</gene>
<dbReference type="PROSITE" id="PS00092">
    <property type="entry name" value="N6_MTASE"/>
    <property type="match status" value="1"/>
</dbReference>
<feature type="binding site" evidence="5">
    <location>
        <begin position="195"/>
        <end position="198"/>
    </location>
    <ligand>
        <name>substrate</name>
    </ligand>
</feature>
<reference evidence="8" key="2">
    <citation type="journal article" date="2021" name="Microbiol. Resour. Announc.">
        <title>Complete Genome Sequence of Polycladomyces abyssicola JIR-001T, Isolated from Hemipelagic Sediment in Deep Seawater.</title>
        <authorList>
            <person name="Tsubouchi T."/>
            <person name="Kaneko Y."/>
        </authorList>
    </citation>
    <scope>NUCLEOTIDE SEQUENCE</scope>
    <source>
        <strain evidence="8">JIR-001</strain>
    </source>
</reference>
<evidence type="ECO:0000259" key="7">
    <source>
        <dbReference type="Pfam" id="PF17827"/>
    </source>
</evidence>
<dbReference type="RefSeq" id="WP_212773517.1">
    <property type="nucleotide sequence ID" value="NZ_AP024601.1"/>
</dbReference>
<dbReference type="PANTHER" id="PTHR18895">
    <property type="entry name" value="HEMK METHYLTRANSFERASE"/>
    <property type="match status" value="1"/>
</dbReference>
<comment type="catalytic activity">
    <reaction evidence="4 5">
        <text>L-glutaminyl-[peptide chain release factor] + S-adenosyl-L-methionine = N(5)-methyl-L-glutaminyl-[peptide chain release factor] + S-adenosyl-L-homocysteine + H(+)</text>
        <dbReference type="Rhea" id="RHEA:42896"/>
        <dbReference type="Rhea" id="RHEA-COMP:10271"/>
        <dbReference type="Rhea" id="RHEA-COMP:10272"/>
        <dbReference type="ChEBI" id="CHEBI:15378"/>
        <dbReference type="ChEBI" id="CHEBI:30011"/>
        <dbReference type="ChEBI" id="CHEBI:57856"/>
        <dbReference type="ChEBI" id="CHEBI:59789"/>
        <dbReference type="ChEBI" id="CHEBI:61891"/>
        <dbReference type="EC" id="2.1.1.297"/>
    </reaction>
</comment>
<dbReference type="Gene3D" id="3.40.50.150">
    <property type="entry name" value="Vaccinia Virus protein VP39"/>
    <property type="match status" value="1"/>
</dbReference>
<dbReference type="NCBIfam" id="TIGR00536">
    <property type="entry name" value="hemK_fam"/>
    <property type="match status" value="1"/>
</dbReference>
<feature type="binding site" evidence="5">
    <location>
        <position position="149"/>
    </location>
    <ligand>
        <name>S-adenosyl-L-methionine</name>
        <dbReference type="ChEBI" id="CHEBI:59789"/>
    </ligand>
</feature>
<dbReference type="AlphaFoldDB" id="A0A8D5UIE1"/>
<keyword evidence="9" id="KW-1185">Reference proteome</keyword>
<dbReference type="PANTHER" id="PTHR18895:SF74">
    <property type="entry name" value="MTRF1L RELEASE FACTOR GLUTAMINE METHYLTRANSFERASE"/>
    <property type="match status" value="1"/>
</dbReference>
<dbReference type="InterPro" id="IPR007848">
    <property type="entry name" value="Small_mtfrase_dom"/>
</dbReference>
<evidence type="ECO:0000256" key="3">
    <source>
        <dbReference type="ARBA" id="ARBA00022691"/>
    </source>
</evidence>
<comment type="similarity">
    <text evidence="5">Belongs to the protein N5-glutamine methyltransferase family. PrmC subfamily.</text>
</comment>
<protein>
    <recommendedName>
        <fullName evidence="5">Release factor glutamine methyltransferase</fullName>
        <shortName evidence="5">RF MTase</shortName>
        <ecNumber evidence="5">2.1.1.297</ecNumber>
    </recommendedName>
    <alternativeName>
        <fullName evidence="5">N5-glutamine methyltransferase PrmC</fullName>
    </alternativeName>
    <alternativeName>
        <fullName evidence="5">Protein-(glutamine-N5) MTase PrmC</fullName>
    </alternativeName>
    <alternativeName>
        <fullName evidence="5">Protein-glutamine N-methyltransferase PrmC</fullName>
    </alternativeName>
</protein>
<dbReference type="InterPro" id="IPR002052">
    <property type="entry name" value="DNA_methylase_N6_adenine_CS"/>
</dbReference>
<organism evidence="8 9">
    <name type="scientific">Polycladomyces abyssicola</name>
    <dbReference type="NCBI Taxonomy" id="1125966"/>
    <lineage>
        <taxon>Bacteria</taxon>
        <taxon>Bacillati</taxon>
        <taxon>Bacillota</taxon>
        <taxon>Bacilli</taxon>
        <taxon>Bacillales</taxon>
        <taxon>Thermoactinomycetaceae</taxon>
        <taxon>Polycladomyces</taxon>
    </lineage>
</organism>
<dbReference type="InterPro" id="IPR029063">
    <property type="entry name" value="SAM-dependent_MTases_sf"/>
</dbReference>
<dbReference type="EC" id="2.1.1.297" evidence="5"/>
<comment type="caution">
    <text evidence="5">Lacks conserved residue(s) required for the propagation of feature annotation.</text>
</comment>
<dbReference type="EMBL" id="AP024601">
    <property type="protein sequence ID" value="BCU83278.1"/>
    <property type="molecule type" value="Genomic_DNA"/>
</dbReference>
<evidence type="ECO:0000256" key="1">
    <source>
        <dbReference type="ARBA" id="ARBA00022603"/>
    </source>
</evidence>
<dbReference type="HAMAP" id="MF_02126">
    <property type="entry name" value="RF_methyltr_PrmC"/>
    <property type="match status" value="1"/>
</dbReference>
<dbReference type="CDD" id="cd02440">
    <property type="entry name" value="AdoMet_MTases"/>
    <property type="match status" value="1"/>
</dbReference>
<comment type="function">
    <text evidence="5">Methylates the class 1 translation termination release factors RF1/PrfA and RF2/PrfB on the glutamine residue of the universally conserved GGQ motif.</text>
</comment>
<feature type="domain" description="Methyltransferase small" evidence="6">
    <location>
        <begin position="120"/>
        <end position="198"/>
    </location>
</feature>
<proteinExistence type="inferred from homology"/>
<evidence type="ECO:0000256" key="2">
    <source>
        <dbReference type="ARBA" id="ARBA00022679"/>
    </source>
</evidence>
<dbReference type="Pfam" id="PF05175">
    <property type="entry name" value="MTS"/>
    <property type="match status" value="1"/>
</dbReference>
<dbReference type="InterPro" id="IPR019874">
    <property type="entry name" value="RF_methyltr_PrmC"/>
</dbReference>
<evidence type="ECO:0000256" key="4">
    <source>
        <dbReference type="ARBA" id="ARBA00048391"/>
    </source>
</evidence>
<dbReference type="Gene3D" id="1.10.8.10">
    <property type="entry name" value="DNA helicase RuvA subunit, C-terminal domain"/>
    <property type="match status" value="1"/>
</dbReference>
<evidence type="ECO:0000313" key="8">
    <source>
        <dbReference type="EMBL" id="BCU83278.1"/>
    </source>
</evidence>
<evidence type="ECO:0000259" key="6">
    <source>
        <dbReference type="Pfam" id="PF05175"/>
    </source>
</evidence>
<name>A0A8D5UIE1_9BACL</name>
<evidence type="ECO:0000256" key="5">
    <source>
        <dbReference type="HAMAP-Rule" id="MF_02126"/>
    </source>
</evidence>
<feature type="binding site" evidence="5">
    <location>
        <begin position="126"/>
        <end position="130"/>
    </location>
    <ligand>
        <name>S-adenosyl-L-methionine</name>
        <dbReference type="ChEBI" id="CHEBI:59789"/>
    </ligand>
</feature>
<feature type="binding site" evidence="5">
    <location>
        <position position="195"/>
    </location>
    <ligand>
        <name>S-adenosyl-L-methionine</name>
        <dbReference type="ChEBI" id="CHEBI:59789"/>
    </ligand>
</feature>
<dbReference type="KEGG" id="pabs:JIR001_30610"/>
<reference evidence="8" key="1">
    <citation type="journal article" date="2013" name="Int. J. Syst. Evol. Microbiol.">
        <title>Polycladomyces abyssicola gen. nov., sp. nov., a thermophilic filamentous bacterium isolated from hemipelagic sediment.</title>
        <authorList>
            <person name="Tsubouchi T."/>
            <person name="Shimane Y."/>
            <person name="Mori K."/>
            <person name="Usui K."/>
            <person name="Hiraki T."/>
            <person name="Tame A."/>
            <person name="Uematsu K."/>
            <person name="Maruyama T."/>
            <person name="Hatada Y."/>
        </authorList>
    </citation>
    <scope>NUCLEOTIDE SEQUENCE</scope>
    <source>
        <strain evidence="8">JIR-001</strain>
    </source>
</reference>
<dbReference type="GO" id="GO:0003676">
    <property type="term" value="F:nucleic acid binding"/>
    <property type="evidence" value="ECO:0007669"/>
    <property type="project" value="InterPro"/>
</dbReference>
<evidence type="ECO:0000313" key="9">
    <source>
        <dbReference type="Proteomes" id="UP000677436"/>
    </source>
</evidence>
<dbReference type="InterPro" id="IPR040758">
    <property type="entry name" value="PrmC_N"/>
</dbReference>
<accession>A0A8D5UIE1</accession>
<dbReference type="InterPro" id="IPR050320">
    <property type="entry name" value="N5-glutamine_MTase"/>
</dbReference>
<sequence>MLTFSSVKEAYRWAAERLGERGESAWFESELLLRSALGWDRTRFFTRMDEPMPKEAADRFQTWVMRAASGEPLQYLIGEQSFFGRSFRVDPSVLIPRPETEVLVERVLAEADQIFGRQPIRVVDIGTGSGAIAVTLACERPHWEVWAIDLSPEALATAQTNAEIHGVRNRIVWRQGDLLEPLSTSGKRAQVVISNPPYIPRDVIPTLEKRVRDFEPVLALDGGVDGLEIYRRIVRQLPAVLDEPALVALEVGAGQSDAVAAMLQQLPMDVRVDVTNDLAGIPRVVCSNIKKIRHDGD</sequence>
<keyword evidence="3 5" id="KW-0949">S-adenosyl-L-methionine</keyword>
<dbReference type="GO" id="GO:0102559">
    <property type="term" value="F:peptide chain release factor N(5)-glutamine methyltransferase activity"/>
    <property type="evidence" value="ECO:0007669"/>
    <property type="project" value="UniProtKB-EC"/>
</dbReference>
<dbReference type="SUPFAM" id="SSF53335">
    <property type="entry name" value="S-adenosyl-L-methionine-dependent methyltransferases"/>
    <property type="match status" value="1"/>
</dbReference>
<dbReference type="InterPro" id="IPR004556">
    <property type="entry name" value="HemK-like"/>
</dbReference>
<dbReference type="Proteomes" id="UP000677436">
    <property type="component" value="Chromosome"/>
</dbReference>
<keyword evidence="2 5" id="KW-0808">Transferase</keyword>
<dbReference type="Pfam" id="PF17827">
    <property type="entry name" value="PrmC_N"/>
    <property type="match status" value="1"/>
</dbReference>
<dbReference type="NCBIfam" id="TIGR03534">
    <property type="entry name" value="RF_mod_PrmC"/>
    <property type="match status" value="1"/>
</dbReference>
<keyword evidence="1 5" id="KW-0489">Methyltransferase</keyword>
<dbReference type="GO" id="GO:0032259">
    <property type="term" value="P:methylation"/>
    <property type="evidence" value="ECO:0007669"/>
    <property type="project" value="UniProtKB-KW"/>
</dbReference>
<feature type="domain" description="Release factor glutamine methyltransferase N-terminal" evidence="7">
    <location>
        <begin position="9"/>
        <end position="78"/>
    </location>
</feature>